<name>S1NDU5_9ENTE</name>
<dbReference type="HOGENOM" id="CLU_054549_4_0_9"/>
<dbReference type="InterPro" id="IPR029057">
    <property type="entry name" value="PRTase-like"/>
</dbReference>
<evidence type="ECO:0000313" key="4">
    <source>
        <dbReference type="Proteomes" id="UP000014127"/>
    </source>
</evidence>
<accession>S1NDU5</accession>
<comment type="similarity">
    <text evidence="1">Belongs to the ComF/GntX family.</text>
</comment>
<protein>
    <recommendedName>
        <fullName evidence="2">Phosphoribosyltransferase domain-containing protein</fullName>
    </recommendedName>
</protein>
<reference evidence="3 4" key="1">
    <citation type="submission" date="2013-03" db="EMBL/GenBank/DDBJ databases">
        <title>The Genome Sequence of Enterococcus dispar ATCC_51266 (Illumina only assembly).</title>
        <authorList>
            <consortium name="The Broad Institute Genomics Platform"/>
            <consortium name="The Broad Institute Genome Sequencing Center for Infectious Disease"/>
            <person name="Earl A."/>
            <person name="Russ C."/>
            <person name="Gilmore M."/>
            <person name="Surin D."/>
            <person name="Walker B."/>
            <person name="Young S."/>
            <person name="Zeng Q."/>
            <person name="Gargeya S."/>
            <person name="Fitzgerald M."/>
            <person name="Haas B."/>
            <person name="Abouelleil A."/>
            <person name="Allen A.W."/>
            <person name="Alvarado L."/>
            <person name="Arachchi H.M."/>
            <person name="Berlin A.M."/>
            <person name="Chapman S.B."/>
            <person name="Gainer-Dewar J."/>
            <person name="Goldberg J."/>
            <person name="Griggs A."/>
            <person name="Gujja S."/>
            <person name="Hansen M."/>
            <person name="Howarth C."/>
            <person name="Imamovic A."/>
            <person name="Ireland A."/>
            <person name="Larimer J."/>
            <person name="McCowan C."/>
            <person name="Murphy C."/>
            <person name="Pearson M."/>
            <person name="Poon T.W."/>
            <person name="Priest M."/>
            <person name="Roberts A."/>
            <person name="Saif S."/>
            <person name="Shea T."/>
            <person name="Sisk P."/>
            <person name="Sykes S."/>
            <person name="Wortman J."/>
            <person name="Nusbaum C."/>
            <person name="Birren B."/>
        </authorList>
    </citation>
    <scope>NUCLEOTIDE SEQUENCE [LARGE SCALE GENOMIC DNA]</scope>
    <source>
        <strain evidence="3 4">ATCC 51266</strain>
    </source>
</reference>
<dbReference type="PATRIC" id="fig|1139219.3.peg.1268"/>
<keyword evidence="4" id="KW-1185">Reference proteome</keyword>
<dbReference type="STRING" id="44009.RV01_GL002156"/>
<dbReference type="OrthoDB" id="9779910at2"/>
<gene>
    <name evidence="3" type="ORF">OMK_01308</name>
</gene>
<dbReference type="RefSeq" id="WP_016172484.1">
    <property type="nucleotide sequence ID" value="NZ_ASWK01000001.1"/>
</dbReference>
<dbReference type="InterPro" id="IPR051910">
    <property type="entry name" value="ComF/GntX_DNA_util-trans"/>
</dbReference>
<dbReference type="Gene3D" id="3.40.50.2020">
    <property type="match status" value="1"/>
</dbReference>
<dbReference type="EMBL" id="AHYR01000005">
    <property type="protein sequence ID" value="EOT41139.1"/>
    <property type="molecule type" value="Genomic_DNA"/>
</dbReference>
<dbReference type="InterPro" id="IPR000836">
    <property type="entry name" value="PRTase_dom"/>
</dbReference>
<dbReference type="PANTHER" id="PTHR47505:SF1">
    <property type="entry name" value="DNA UTILIZATION PROTEIN YHGH"/>
    <property type="match status" value="1"/>
</dbReference>
<evidence type="ECO:0000256" key="1">
    <source>
        <dbReference type="ARBA" id="ARBA00008007"/>
    </source>
</evidence>
<dbReference type="PANTHER" id="PTHR47505">
    <property type="entry name" value="DNA UTILIZATION PROTEIN YHGH"/>
    <property type="match status" value="1"/>
</dbReference>
<evidence type="ECO:0000313" key="3">
    <source>
        <dbReference type="EMBL" id="EOT41139.1"/>
    </source>
</evidence>
<dbReference type="SUPFAM" id="SSF53271">
    <property type="entry name" value="PRTase-like"/>
    <property type="match status" value="1"/>
</dbReference>
<sequence>MKCSNCGQKIRRNLLIHEIILPWLIPEWEICETCQLAFEKIEKKSACSGCMRPNCPDLCRDCQQWRQIYPAFTVQHQALYCYNEAFQDWLYRYKFGGDYKLCTTFIQPIRQKLKKYRGFIIVPLPLSEERQKERGFNQVESLLKSANISYENLLIRKQHDNPQALKNRQERLALQQPYIARSACNITGRKILLVDDVYTTGRTIYHGVELLYQLGAKEVATFTLAR</sequence>
<organism evidence="3 4">
    <name type="scientific">Enterococcus dispar ATCC 51266</name>
    <dbReference type="NCBI Taxonomy" id="1139219"/>
    <lineage>
        <taxon>Bacteria</taxon>
        <taxon>Bacillati</taxon>
        <taxon>Bacillota</taxon>
        <taxon>Bacilli</taxon>
        <taxon>Lactobacillales</taxon>
        <taxon>Enterococcaceae</taxon>
        <taxon>Enterococcus</taxon>
    </lineage>
</organism>
<dbReference type="CDD" id="cd06223">
    <property type="entry name" value="PRTases_typeI"/>
    <property type="match status" value="1"/>
</dbReference>
<evidence type="ECO:0000259" key="2">
    <source>
        <dbReference type="Pfam" id="PF00156"/>
    </source>
</evidence>
<dbReference type="eggNOG" id="COG1040">
    <property type="taxonomic scope" value="Bacteria"/>
</dbReference>
<dbReference type="Pfam" id="PF00156">
    <property type="entry name" value="Pribosyltran"/>
    <property type="match status" value="1"/>
</dbReference>
<proteinExistence type="inferred from homology"/>
<feature type="domain" description="Phosphoribosyltransferase" evidence="2">
    <location>
        <begin position="170"/>
        <end position="225"/>
    </location>
</feature>
<dbReference type="AlphaFoldDB" id="S1NDU5"/>
<dbReference type="Proteomes" id="UP000014127">
    <property type="component" value="Unassembled WGS sequence"/>
</dbReference>
<comment type="caution">
    <text evidence="3">The sequence shown here is derived from an EMBL/GenBank/DDBJ whole genome shotgun (WGS) entry which is preliminary data.</text>
</comment>